<comment type="caution">
    <text evidence="3">The sequence shown here is derived from an EMBL/GenBank/DDBJ whole genome shotgun (WGS) entry which is preliminary data.</text>
</comment>
<evidence type="ECO:0000313" key="4">
    <source>
        <dbReference type="Proteomes" id="UP001209570"/>
    </source>
</evidence>
<dbReference type="AlphaFoldDB" id="A0AAD5Q1G6"/>
<name>A0AAD5Q1G6_PYTIN</name>
<sequence>MQQRCRVAVIGLALWWAAAPLAGAVSNPKPEGKSWAPCSFAVDQISAEGNGTTYGSCLACDPTSFKCPPKCQSLIDALYKQCDGVVAPQDFFFDPAHTLNGYFNDNTDVLRVQAQRCGCNESARTRFSAVATLLSLSSAVVVSYFVD</sequence>
<gene>
    <name evidence="3" type="ORF">P43SY_012021</name>
</gene>
<feature type="transmembrane region" description="Helical" evidence="1">
    <location>
        <begin position="127"/>
        <end position="146"/>
    </location>
</feature>
<keyword evidence="1" id="KW-0812">Transmembrane</keyword>
<keyword evidence="2" id="KW-0732">Signal</keyword>
<protein>
    <recommendedName>
        <fullName evidence="5">Niemann-Pick C1 N-terminal domain-containing protein</fullName>
    </recommendedName>
</protein>
<evidence type="ECO:0000256" key="2">
    <source>
        <dbReference type="SAM" id="SignalP"/>
    </source>
</evidence>
<feature type="signal peptide" evidence="2">
    <location>
        <begin position="1"/>
        <end position="24"/>
    </location>
</feature>
<dbReference type="Proteomes" id="UP001209570">
    <property type="component" value="Unassembled WGS sequence"/>
</dbReference>
<reference evidence="3" key="1">
    <citation type="submission" date="2021-12" db="EMBL/GenBank/DDBJ databases">
        <title>Prjna785345.</title>
        <authorList>
            <person name="Rujirawat T."/>
            <person name="Krajaejun T."/>
        </authorList>
    </citation>
    <scope>NUCLEOTIDE SEQUENCE</scope>
    <source>
        <strain evidence="3">Pi057C3</strain>
    </source>
</reference>
<feature type="chain" id="PRO_5042118638" description="Niemann-Pick C1 N-terminal domain-containing protein" evidence="2">
    <location>
        <begin position="25"/>
        <end position="147"/>
    </location>
</feature>
<dbReference type="EMBL" id="JAKCXM010001359">
    <property type="protein sequence ID" value="KAJ0391044.1"/>
    <property type="molecule type" value="Genomic_DNA"/>
</dbReference>
<evidence type="ECO:0008006" key="5">
    <source>
        <dbReference type="Google" id="ProtNLM"/>
    </source>
</evidence>
<organism evidence="3 4">
    <name type="scientific">Pythium insidiosum</name>
    <name type="common">Pythiosis disease agent</name>
    <dbReference type="NCBI Taxonomy" id="114742"/>
    <lineage>
        <taxon>Eukaryota</taxon>
        <taxon>Sar</taxon>
        <taxon>Stramenopiles</taxon>
        <taxon>Oomycota</taxon>
        <taxon>Peronosporomycetes</taxon>
        <taxon>Pythiales</taxon>
        <taxon>Pythiaceae</taxon>
        <taxon>Pythium</taxon>
    </lineage>
</organism>
<evidence type="ECO:0000256" key="1">
    <source>
        <dbReference type="SAM" id="Phobius"/>
    </source>
</evidence>
<evidence type="ECO:0000313" key="3">
    <source>
        <dbReference type="EMBL" id="KAJ0391044.1"/>
    </source>
</evidence>
<accession>A0AAD5Q1G6</accession>
<keyword evidence="1" id="KW-1133">Transmembrane helix</keyword>
<keyword evidence="4" id="KW-1185">Reference proteome</keyword>
<keyword evidence="1" id="KW-0472">Membrane</keyword>
<proteinExistence type="predicted"/>